<evidence type="ECO:0000313" key="1">
    <source>
        <dbReference type="EMBL" id="GJT41305.1"/>
    </source>
</evidence>
<dbReference type="Proteomes" id="UP001151760">
    <property type="component" value="Unassembled WGS sequence"/>
</dbReference>
<evidence type="ECO:0000313" key="2">
    <source>
        <dbReference type="Proteomes" id="UP001151760"/>
    </source>
</evidence>
<keyword evidence="2" id="KW-1185">Reference proteome</keyword>
<accession>A0ABQ5DQN1</accession>
<name>A0ABQ5DQN1_9ASTR</name>
<dbReference type="EMBL" id="BQNB010015551">
    <property type="protein sequence ID" value="GJT41305.1"/>
    <property type="molecule type" value="Genomic_DNA"/>
</dbReference>
<comment type="caution">
    <text evidence="1">The sequence shown here is derived from an EMBL/GenBank/DDBJ whole genome shotgun (WGS) entry which is preliminary data.</text>
</comment>
<proteinExistence type="predicted"/>
<protein>
    <recommendedName>
        <fullName evidence="3">CCHC-type domain-containing protein</fullName>
    </recommendedName>
</protein>
<organism evidence="1 2">
    <name type="scientific">Tanacetum coccineum</name>
    <dbReference type="NCBI Taxonomy" id="301880"/>
    <lineage>
        <taxon>Eukaryota</taxon>
        <taxon>Viridiplantae</taxon>
        <taxon>Streptophyta</taxon>
        <taxon>Embryophyta</taxon>
        <taxon>Tracheophyta</taxon>
        <taxon>Spermatophyta</taxon>
        <taxon>Magnoliopsida</taxon>
        <taxon>eudicotyledons</taxon>
        <taxon>Gunneridae</taxon>
        <taxon>Pentapetalae</taxon>
        <taxon>asterids</taxon>
        <taxon>campanulids</taxon>
        <taxon>Asterales</taxon>
        <taxon>Asteraceae</taxon>
        <taxon>Asteroideae</taxon>
        <taxon>Anthemideae</taxon>
        <taxon>Anthemidinae</taxon>
        <taxon>Tanacetum</taxon>
    </lineage>
</organism>
<sequence length="193" mass="21898">MKIPISGREKYGYLELRGMRQYICHIDHNLWDVIVNGDLEEDLHQQENQYWSPSAPLVSKTTKQLMPKSSGLQFKARFGSTASGDFRVSTDGGISQVSTTPCTLDVACSFFSQPTTSPQLENEDFQQIDEDDLEELDLRWQCYNCHKKGHFAKEYESGRNQGRRYYGDNGWSNAPTNESSSQVMVAQVRLGGL</sequence>
<dbReference type="Gene3D" id="4.10.60.10">
    <property type="entry name" value="Zinc finger, CCHC-type"/>
    <property type="match status" value="1"/>
</dbReference>
<reference evidence="1" key="1">
    <citation type="journal article" date="2022" name="Int. J. Mol. Sci.">
        <title>Draft Genome of Tanacetum Coccineum: Genomic Comparison of Closely Related Tanacetum-Family Plants.</title>
        <authorList>
            <person name="Yamashiro T."/>
            <person name="Shiraishi A."/>
            <person name="Nakayama K."/>
            <person name="Satake H."/>
        </authorList>
    </citation>
    <scope>NUCLEOTIDE SEQUENCE</scope>
</reference>
<evidence type="ECO:0008006" key="3">
    <source>
        <dbReference type="Google" id="ProtNLM"/>
    </source>
</evidence>
<gene>
    <name evidence="1" type="ORF">Tco_0941170</name>
</gene>
<reference evidence="1" key="2">
    <citation type="submission" date="2022-01" db="EMBL/GenBank/DDBJ databases">
        <authorList>
            <person name="Yamashiro T."/>
            <person name="Shiraishi A."/>
            <person name="Satake H."/>
            <person name="Nakayama K."/>
        </authorList>
    </citation>
    <scope>NUCLEOTIDE SEQUENCE</scope>
</reference>